<dbReference type="PANTHER" id="PTHR12223">
    <property type="entry name" value="VESICULAR MANNOSE-BINDING LECTIN"/>
    <property type="match status" value="1"/>
</dbReference>
<dbReference type="InterPro" id="IPR013320">
    <property type="entry name" value="ConA-like_dom_sf"/>
</dbReference>
<dbReference type="VEuPathDB" id="FungiDB:SPRG_12995"/>
<name>A0A067BQV3_SAPPC</name>
<keyword evidence="11" id="KW-1185">Reference proteome</keyword>
<dbReference type="GO" id="GO:0005537">
    <property type="term" value="F:D-mannose binding"/>
    <property type="evidence" value="ECO:0007669"/>
    <property type="project" value="TreeGrafter"/>
</dbReference>
<protein>
    <recommendedName>
        <fullName evidence="9">L-type lectin-like domain-containing protein</fullName>
    </recommendedName>
</protein>
<evidence type="ECO:0000256" key="7">
    <source>
        <dbReference type="SAM" id="Phobius"/>
    </source>
</evidence>
<feature type="coiled-coil region" evidence="6">
    <location>
        <begin position="301"/>
        <end position="372"/>
    </location>
</feature>
<keyword evidence="2 7" id="KW-0812">Transmembrane</keyword>
<keyword evidence="6" id="KW-0175">Coiled coil</keyword>
<dbReference type="AlphaFoldDB" id="A0A067BQV3"/>
<organism evidence="10 11">
    <name type="scientific">Saprolegnia parasitica (strain CBS 223.65)</name>
    <dbReference type="NCBI Taxonomy" id="695850"/>
    <lineage>
        <taxon>Eukaryota</taxon>
        <taxon>Sar</taxon>
        <taxon>Stramenopiles</taxon>
        <taxon>Oomycota</taxon>
        <taxon>Saprolegniomycetes</taxon>
        <taxon>Saprolegniales</taxon>
        <taxon>Saprolegniaceae</taxon>
        <taxon>Saprolegnia</taxon>
    </lineage>
</organism>
<feature type="signal peptide" evidence="8">
    <location>
        <begin position="1"/>
        <end position="17"/>
    </location>
</feature>
<feature type="chain" id="PRO_5001633663" description="L-type lectin-like domain-containing protein" evidence="8">
    <location>
        <begin position="18"/>
        <end position="413"/>
    </location>
</feature>
<evidence type="ECO:0000256" key="3">
    <source>
        <dbReference type="ARBA" id="ARBA00022729"/>
    </source>
</evidence>
<comment type="subcellular location">
    <subcellularLocation>
        <location evidence="1">Membrane</location>
        <topology evidence="1">Single-pass type I membrane protein</topology>
    </subcellularLocation>
</comment>
<dbReference type="GO" id="GO:0005793">
    <property type="term" value="C:endoplasmic reticulum-Golgi intermediate compartment"/>
    <property type="evidence" value="ECO:0007669"/>
    <property type="project" value="TreeGrafter"/>
</dbReference>
<evidence type="ECO:0000313" key="10">
    <source>
        <dbReference type="EMBL" id="KDO20638.1"/>
    </source>
</evidence>
<dbReference type="GeneID" id="24134906"/>
<reference evidence="10 11" key="1">
    <citation type="journal article" date="2013" name="PLoS Genet.">
        <title>Distinctive expansion of potential virulence genes in the genome of the oomycete fish pathogen Saprolegnia parasitica.</title>
        <authorList>
            <person name="Jiang R.H."/>
            <person name="de Bruijn I."/>
            <person name="Haas B.J."/>
            <person name="Belmonte R."/>
            <person name="Lobach L."/>
            <person name="Christie J."/>
            <person name="van den Ackerveken G."/>
            <person name="Bottin A."/>
            <person name="Bulone V."/>
            <person name="Diaz-Moreno S.M."/>
            <person name="Dumas B."/>
            <person name="Fan L."/>
            <person name="Gaulin E."/>
            <person name="Govers F."/>
            <person name="Grenville-Briggs L.J."/>
            <person name="Horner N.R."/>
            <person name="Levin J.Z."/>
            <person name="Mammella M."/>
            <person name="Meijer H.J."/>
            <person name="Morris P."/>
            <person name="Nusbaum C."/>
            <person name="Oome S."/>
            <person name="Phillips A.J."/>
            <person name="van Rooyen D."/>
            <person name="Rzeszutek E."/>
            <person name="Saraiva M."/>
            <person name="Secombes C.J."/>
            <person name="Seidl M.F."/>
            <person name="Snel B."/>
            <person name="Stassen J.H."/>
            <person name="Sykes S."/>
            <person name="Tripathy S."/>
            <person name="van den Berg H."/>
            <person name="Vega-Arreguin J.C."/>
            <person name="Wawra S."/>
            <person name="Young S.K."/>
            <person name="Zeng Q."/>
            <person name="Dieguez-Uribeondo J."/>
            <person name="Russ C."/>
            <person name="Tyler B.M."/>
            <person name="van West P."/>
        </authorList>
    </citation>
    <scope>NUCLEOTIDE SEQUENCE [LARGE SCALE GENOMIC DNA]</scope>
    <source>
        <strain evidence="10 11">CBS 223.65</strain>
    </source>
</reference>
<dbReference type="RefSeq" id="XP_012208692.1">
    <property type="nucleotide sequence ID" value="XM_012353302.1"/>
</dbReference>
<dbReference type="Gene3D" id="2.60.120.200">
    <property type="match status" value="1"/>
</dbReference>
<sequence>MKSIWATTLLLAAAAYGALLPTLSFEKPFDAISADGVREISDDFAFGGHAQVNRHFVRLTTDRQSKRGHIWSKNTIGSAQLSKPEFSIILTFRISGQAERWYGDGIGLWVTTEPRHTDGANHGFTDKFTGFGIVVDTFVNTEQRGGHKDVMFLTNDGTKNVDDLLHGEKRGCDAKGLRYHERNANFSPSLSMSRMKVQFANNRVTIQLDPTDSGVWSPPCHTDMVDLPANWFTQATIGVTASTGSLADTHDIIGLQVYDHNDDQEIAAKDAKIFEDRLPAASTDDLQDITQVNDVKVQRLQKQYNRMIEDFEHEFAALKEETANTIAKLRKQEEDDSKRIAELEAWVNGRVNEKVDTKVKEIEATVDNKLDEKLATAGSTGWKTPFFLLILALAGAAAFGYKKYQELRKSHLL</sequence>
<dbReference type="Pfam" id="PF03388">
    <property type="entry name" value="Lectin_leg-like"/>
    <property type="match status" value="1"/>
</dbReference>
<dbReference type="InterPro" id="IPR051136">
    <property type="entry name" value="Intracellular_Lectin-GPT"/>
</dbReference>
<evidence type="ECO:0000256" key="8">
    <source>
        <dbReference type="SAM" id="SignalP"/>
    </source>
</evidence>
<keyword evidence="5 7" id="KW-0472">Membrane</keyword>
<dbReference type="EMBL" id="KK583307">
    <property type="protein sequence ID" value="KDO20638.1"/>
    <property type="molecule type" value="Genomic_DNA"/>
</dbReference>
<keyword evidence="3 8" id="KW-0732">Signal</keyword>
<feature type="transmembrane region" description="Helical" evidence="7">
    <location>
        <begin position="382"/>
        <end position="401"/>
    </location>
</feature>
<evidence type="ECO:0000256" key="1">
    <source>
        <dbReference type="ARBA" id="ARBA00004479"/>
    </source>
</evidence>
<evidence type="ECO:0000256" key="2">
    <source>
        <dbReference type="ARBA" id="ARBA00022692"/>
    </source>
</evidence>
<evidence type="ECO:0000256" key="5">
    <source>
        <dbReference type="ARBA" id="ARBA00023136"/>
    </source>
</evidence>
<feature type="domain" description="L-type lectin-like" evidence="9">
    <location>
        <begin position="17"/>
        <end position="260"/>
    </location>
</feature>
<dbReference type="GO" id="GO:0006888">
    <property type="term" value="P:endoplasmic reticulum to Golgi vesicle-mediated transport"/>
    <property type="evidence" value="ECO:0007669"/>
    <property type="project" value="TreeGrafter"/>
</dbReference>
<dbReference type="GO" id="GO:0005789">
    <property type="term" value="C:endoplasmic reticulum membrane"/>
    <property type="evidence" value="ECO:0007669"/>
    <property type="project" value="TreeGrafter"/>
</dbReference>
<evidence type="ECO:0000313" key="11">
    <source>
        <dbReference type="Proteomes" id="UP000030745"/>
    </source>
</evidence>
<dbReference type="Proteomes" id="UP000030745">
    <property type="component" value="Unassembled WGS sequence"/>
</dbReference>
<evidence type="ECO:0000256" key="6">
    <source>
        <dbReference type="SAM" id="Coils"/>
    </source>
</evidence>
<dbReference type="CDD" id="cd07308">
    <property type="entry name" value="lectin_leg-like"/>
    <property type="match status" value="1"/>
</dbReference>
<gene>
    <name evidence="10" type="ORF">SPRG_12995</name>
</gene>
<evidence type="ECO:0000256" key="4">
    <source>
        <dbReference type="ARBA" id="ARBA00022989"/>
    </source>
</evidence>
<dbReference type="PROSITE" id="PS51328">
    <property type="entry name" value="L_LECTIN_LIKE"/>
    <property type="match status" value="1"/>
</dbReference>
<accession>A0A067BQV3</accession>
<keyword evidence="4 7" id="KW-1133">Transmembrane helix</keyword>
<dbReference type="PANTHER" id="PTHR12223:SF28">
    <property type="entry name" value="LECTIN, MANNOSE BINDING 1 LIKE"/>
    <property type="match status" value="1"/>
</dbReference>
<dbReference type="SUPFAM" id="SSF49899">
    <property type="entry name" value="Concanavalin A-like lectins/glucanases"/>
    <property type="match status" value="1"/>
</dbReference>
<dbReference type="OrthoDB" id="270293at2759"/>
<dbReference type="KEGG" id="spar:SPRG_12995"/>
<dbReference type="OMA" id="KRGHIWG"/>
<dbReference type="InterPro" id="IPR005052">
    <property type="entry name" value="Lectin_leg"/>
</dbReference>
<proteinExistence type="predicted"/>
<evidence type="ECO:0000259" key="9">
    <source>
        <dbReference type="PROSITE" id="PS51328"/>
    </source>
</evidence>
<dbReference type="GO" id="GO:0030134">
    <property type="term" value="C:COPII-coated ER to Golgi transport vesicle"/>
    <property type="evidence" value="ECO:0007669"/>
    <property type="project" value="TreeGrafter"/>
</dbReference>
<dbReference type="GO" id="GO:0000139">
    <property type="term" value="C:Golgi membrane"/>
    <property type="evidence" value="ECO:0007669"/>
    <property type="project" value="TreeGrafter"/>
</dbReference>
<dbReference type="STRING" id="695850.A0A067BQV3"/>